<dbReference type="GeneTree" id="ENSGT00940000165759"/>
<dbReference type="PROSITE" id="PS00232">
    <property type="entry name" value="CADHERIN_1"/>
    <property type="match status" value="2"/>
</dbReference>
<keyword evidence="10" id="KW-0472">Membrane</keyword>
<dbReference type="InterPro" id="IPR050174">
    <property type="entry name" value="Protocadherin/Cadherin-CA"/>
</dbReference>
<name>A0A3Q3BK76_KRYMA</name>
<dbReference type="PANTHER" id="PTHR24028">
    <property type="entry name" value="CADHERIN-87A"/>
    <property type="match status" value="1"/>
</dbReference>
<dbReference type="PRINTS" id="PR00205">
    <property type="entry name" value="CADHERIN"/>
</dbReference>
<evidence type="ECO:0000256" key="5">
    <source>
        <dbReference type="ARBA" id="ARBA00022729"/>
    </source>
</evidence>
<keyword evidence="3" id="KW-1003">Cell membrane</keyword>
<dbReference type="CDD" id="cd11304">
    <property type="entry name" value="Cadherin_repeat"/>
    <property type="match status" value="5"/>
</dbReference>
<evidence type="ECO:0000256" key="3">
    <source>
        <dbReference type="ARBA" id="ARBA00022475"/>
    </source>
</evidence>
<keyword evidence="5" id="KW-0732">Signal</keyword>
<comment type="function">
    <text evidence="1">Potential calcium-dependent cell-adhesion protein. May be involved in the establishment and maintenance of specific neuronal connections in the brain.</text>
</comment>
<dbReference type="GO" id="GO:0009653">
    <property type="term" value="P:anatomical structure morphogenesis"/>
    <property type="evidence" value="ECO:0007669"/>
    <property type="project" value="UniProtKB-ARBA"/>
</dbReference>
<dbReference type="Gene3D" id="2.60.40.60">
    <property type="entry name" value="Cadherins"/>
    <property type="match status" value="5"/>
</dbReference>
<feature type="domain" description="Cadherin" evidence="13">
    <location>
        <begin position="464"/>
        <end position="574"/>
    </location>
</feature>
<dbReference type="Ensembl" id="ENSKMAT00000025649.1">
    <property type="protein sequence ID" value="ENSKMAP00000025329.1"/>
    <property type="gene ID" value="ENSKMAG00000018728.1"/>
</dbReference>
<evidence type="ECO:0000256" key="9">
    <source>
        <dbReference type="ARBA" id="ARBA00022989"/>
    </source>
</evidence>
<dbReference type="PROSITE" id="PS50268">
    <property type="entry name" value="CADHERIN_2"/>
    <property type="match status" value="5"/>
</dbReference>
<evidence type="ECO:0000259" key="13">
    <source>
        <dbReference type="PROSITE" id="PS50268"/>
    </source>
</evidence>
<dbReference type="InterPro" id="IPR013164">
    <property type="entry name" value="Cadherin_N"/>
</dbReference>
<reference evidence="14" key="1">
    <citation type="submission" date="2025-08" db="UniProtKB">
        <authorList>
            <consortium name="Ensembl"/>
        </authorList>
    </citation>
    <scope>IDENTIFICATION</scope>
</reference>
<evidence type="ECO:0000256" key="8">
    <source>
        <dbReference type="ARBA" id="ARBA00022889"/>
    </source>
</evidence>
<dbReference type="FunFam" id="2.60.40.60:FF:000002">
    <property type="entry name" value="Protocadherin alpha 2"/>
    <property type="match status" value="1"/>
</dbReference>
<evidence type="ECO:0000313" key="14">
    <source>
        <dbReference type="Ensembl" id="ENSKMAP00000025329.1"/>
    </source>
</evidence>
<feature type="domain" description="Cadherin" evidence="13">
    <location>
        <begin position="254"/>
        <end position="358"/>
    </location>
</feature>
<feature type="domain" description="Cadherin" evidence="13">
    <location>
        <begin position="359"/>
        <end position="463"/>
    </location>
</feature>
<keyword evidence="15" id="KW-1185">Reference proteome</keyword>
<dbReference type="Pfam" id="PF08266">
    <property type="entry name" value="Cadherin_2"/>
    <property type="match status" value="1"/>
</dbReference>
<protein>
    <recommendedName>
        <fullName evidence="13">Cadherin domain-containing protein</fullName>
    </recommendedName>
</protein>
<keyword evidence="11" id="KW-0325">Glycoprotein</keyword>
<dbReference type="InterPro" id="IPR020894">
    <property type="entry name" value="Cadherin_CS"/>
</dbReference>
<dbReference type="FunFam" id="2.60.40.60:FF:000006">
    <property type="entry name" value="Protocadherin alpha 2"/>
    <property type="match status" value="1"/>
</dbReference>
<keyword evidence="9" id="KW-1133">Transmembrane helix</keyword>
<accession>A0A3Q3BK76</accession>
<dbReference type="AlphaFoldDB" id="A0A3Q3BK76"/>
<evidence type="ECO:0000256" key="7">
    <source>
        <dbReference type="ARBA" id="ARBA00022837"/>
    </source>
</evidence>
<dbReference type="FunFam" id="2.60.40.60:FF:000007">
    <property type="entry name" value="Protocadherin alpha 2"/>
    <property type="match status" value="1"/>
</dbReference>
<dbReference type="Pfam" id="PF00028">
    <property type="entry name" value="Cadherin"/>
    <property type="match status" value="4"/>
</dbReference>
<dbReference type="GO" id="GO:0005886">
    <property type="term" value="C:plasma membrane"/>
    <property type="evidence" value="ECO:0007669"/>
    <property type="project" value="UniProtKB-SubCell"/>
</dbReference>
<dbReference type="GO" id="GO:0007156">
    <property type="term" value="P:homophilic cell adhesion via plasma membrane adhesion molecules"/>
    <property type="evidence" value="ECO:0007669"/>
    <property type="project" value="InterPro"/>
</dbReference>
<dbReference type="FunFam" id="2.60.40.60:FF:000001">
    <property type="entry name" value="Protocadherin alpha 2"/>
    <property type="match status" value="1"/>
</dbReference>
<evidence type="ECO:0000256" key="2">
    <source>
        <dbReference type="ARBA" id="ARBA00004251"/>
    </source>
</evidence>
<sequence>MWTLFGRIFTFSWTDFFGNMYISRERMVKWQVRAFILVFLIEATVSQIRYSVPEEMRKNSFVGNVAEDLGVDAKRLKSGDARIVSGDSSEYIRLDVDKGILVVGERIDREQLCGFSFEIILENPIELHRVTVEILDVNDHEPAFKNKMIDLEISESATIGSHFDLESAYDPDSGSNGLQNYILSPNDHFVLKQTSNADGIKFAVMILQKPLDRELNPRVSLKLIAVDGGTPQRSGTVNIEISVLDVNDNAPVFNQSLYKATVVENSPIGTYITTVNASDADSGSHGAVAYSFSNVKGKSTETFEIDSLTGRITVIGNIDYEKDKKYEIRVIAKDKGGLSDASKIIIEVIDINDNPPITNIMSFSSLISEDVPPGTTVAVFNVKDADSERNGQITCSVDSSLPFKVQSSLTDYYNLLSDVPFDRETIPEYNISITVIDSGSPPLSTKAYLQLKISDVNDNAPVFKSQEYSAFIVENNKPGVSIFSISAHDSDWKQNARISYFLEDKDVSGSAISTYVSVNANSGVIHAVHSFDYEQIKQLSFIVKAQDGGTPPLSTTVIVNVAVADTESRKRTAPR</sequence>
<dbReference type="Proteomes" id="UP000264800">
    <property type="component" value="Unplaced"/>
</dbReference>
<dbReference type="GO" id="GO:0005509">
    <property type="term" value="F:calcium ion binding"/>
    <property type="evidence" value="ECO:0007669"/>
    <property type="project" value="UniProtKB-UniRule"/>
</dbReference>
<keyword evidence="7 12" id="KW-0106">Calcium</keyword>
<dbReference type="SUPFAM" id="SSF49313">
    <property type="entry name" value="Cadherin-like"/>
    <property type="match status" value="5"/>
</dbReference>
<reference evidence="14" key="2">
    <citation type="submission" date="2025-09" db="UniProtKB">
        <authorList>
            <consortium name="Ensembl"/>
        </authorList>
    </citation>
    <scope>IDENTIFICATION</scope>
</reference>
<evidence type="ECO:0000313" key="15">
    <source>
        <dbReference type="Proteomes" id="UP000264800"/>
    </source>
</evidence>
<dbReference type="FunFam" id="2.60.40.60:FF:000129">
    <property type="entry name" value="protocadherin alpha-C2 isoform X1"/>
    <property type="match status" value="1"/>
</dbReference>
<evidence type="ECO:0000256" key="11">
    <source>
        <dbReference type="ARBA" id="ARBA00023180"/>
    </source>
</evidence>
<feature type="domain" description="Cadherin" evidence="13">
    <location>
        <begin position="82"/>
        <end position="144"/>
    </location>
</feature>
<proteinExistence type="predicted"/>
<comment type="subcellular location">
    <subcellularLocation>
        <location evidence="2">Cell membrane</location>
        <topology evidence="2">Single-pass type I membrane protein</topology>
    </subcellularLocation>
</comment>
<evidence type="ECO:0000256" key="10">
    <source>
        <dbReference type="ARBA" id="ARBA00023136"/>
    </source>
</evidence>
<dbReference type="SMART" id="SM00112">
    <property type="entry name" value="CA"/>
    <property type="match status" value="5"/>
</dbReference>
<keyword evidence="6" id="KW-0677">Repeat</keyword>
<feature type="domain" description="Cadherin" evidence="13">
    <location>
        <begin position="145"/>
        <end position="253"/>
    </location>
</feature>
<evidence type="ECO:0000256" key="6">
    <source>
        <dbReference type="ARBA" id="ARBA00022737"/>
    </source>
</evidence>
<keyword evidence="4" id="KW-0812">Transmembrane</keyword>
<dbReference type="PANTHER" id="PTHR24028:SF296">
    <property type="entry name" value="PROTOCADHERIN 1 GAMMA 11 PRECURSOR-RELATED"/>
    <property type="match status" value="1"/>
</dbReference>
<evidence type="ECO:0000256" key="4">
    <source>
        <dbReference type="ARBA" id="ARBA00022692"/>
    </source>
</evidence>
<evidence type="ECO:0000256" key="1">
    <source>
        <dbReference type="ARBA" id="ARBA00003436"/>
    </source>
</evidence>
<evidence type="ECO:0000256" key="12">
    <source>
        <dbReference type="PROSITE-ProRule" id="PRU00043"/>
    </source>
</evidence>
<dbReference type="InterPro" id="IPR015919">
    <property type="entry name" value="Cadherin-like_sf"/>
</dbReference>
<dbReference type="InterPro" id="IPR002126">
    <property type="entry name" value="Cadherin-like_dom"/>
</dbReference>
<keyword evidence="8" id="KW-0130">Cell adhesion</keyword>
<organism evidence="14 15">
    <name type="scientific">Kryptolebias marmoratus</name>
    <name type="common">Mangrove killifish</name>
    <name type="synonym">Rivulus marmoratus</name>
    <dbReference type="NCBI Taxonomy" id="37003"/>
    <lineage>
        <taxon>Eukaryota</taxon>
        <taxon>Metazoa</taxon>
        <taxon>Chordata</taxon>
        <taxon>Craniata</taxon>
        <taxon>Vertebrata</taxon>
        <taxon>Euteleostomi</taxon>
        <taxon>Actinopterygii</taxon>
        <taxon>Neopterygii</taxon>
        <taxon>Teleostei</taxon>
        <taxon>Neoteleostei</taxon>
        <taxon>Acanthomorphata</taxon>
        <taxon>Ovalentaria</taxon>
        <taxon>Atherinomorphae</taxon>
        <taxon>Cyprinodontiformes</taxon>
        <taxon>Rivulidae</taxon>
        <taxon>Kryptolebias</taxon>
    </lineage>
</organism>